<evidence type="ECO:0000256" key="3">
    <source>
        <dbReference type="ARBA" id="ARBA00022695"/>
    </source>
</evidence>
<dbReference type="GO" id="GO:0008233">
    <property type="term" value="F:peptidase activity"/>
    <property type="evidence" value="ECO:0007669"/>
    <property type="project" value="UniProtKB-KW"/>
</dbReference>
<dbReference type="Gene3D" id="3.30.70.270">
    <property type="match status" value="1"/>
</dbReference>
<keyword evidence="5" id="KW-0255">Endonuclease</keyword>
<dbReference type="AlphaFoldDB" id="A0AAE1DKE4"/>
<reference evidence="9" key="1">
    <citation type="journal article" date="2023" name="G3 (Bethesda)">
        <title>A reference genome for the long-term kleptoplast-retaining sea slug Elysia crispata morphotype clarki.</title>
        <authorList>
            <person name="Eastman K.E."/>
            <person name="Pendleton A.L."/>
            <person name="Shaikh M.A."/>
            <person name="Suttiyut T."/>
            <person name="Ogas R."/>
            <person name="Tomko P."/>
            <person name="Gavelis G."/>
            <person name="Widhalm J.R."/>
            <person name="Wisecaver J.H."/>
        </authorList>
    </citation>
    <scope>NUCLEOTIDE SEQUENCE</scope>
    <source>
        <strain evidence="9">ECLA1</strain>
    </source>
</reference>
<keyword evidence="10" id="KW-1185">Reference proteome</keyword>
<evidence type="ECO:0000256" key="7">
    <source>
        <dbReference type="ARBA" id="ARBA00022918"/>
    </source>
</evidence>
<keyword evidence="2" id="KW-0808">Transferase</keyword>
<evidence type="ECO:0000313" key="9">
    <source>
        <dbReference type="EMBL" id="KAK3773984.1"/>
    </source>
</evidence>
<dbReference type="InterPro" id="IPR043128">
    <property type="entry name" value="Rev_trsase/Diguanyl_cyclase"/>
</dbReference>
<dbReference type="PANTHER" id="PTHR24559">
    <property type="entry name" value="TRANSPOSON TY3-I GAG-POL POLYPROTEIN"/>
    <property type="match status" value="1"/>
</dbReference>
<keyword evidence="6" id="KW-0378">Hydrolase</keyword>
<dbReference type="CDD" id="cd01647">
    <property type="entry name" value="RT_LTR"/>
    <property type="match status" value="1"/>
</dbReference>
<dbReference type="PROSITE" id="PS50878">
    <property type="entry name" value="RT_POL"/>
    <property type="match status" value="1"/>
</dbReference>
<dbReference type="InterPro" id="IPR000477">
    <property type="entry name" value="RT_dom"/>
</dbReference>
<accession>A0AAE1DKE4</accession>
<dbReference type="EMBL" id="JAWDGP010003471">
    <property type="protein sequence ID" value="KAK3773984.1"/>
    <property type="molecule type" value="Genomic_DNA"/>
</dbReference>
<keyword evidence="4" id="KW-0540">Nuclease</keyword>
<dbReference type="InterPro" id="IPR043502">
    <property type="entry name" value="DNA/RNA_pol_sf"/>
</dbReference>
<dbReference type="FunFam" id="3.10.10.10:FF:000007">
    <property type="entry name" value="Retrovirus-related Pol polyprotein from transposon 17.6-like Protein"/>
    <property type="match status" value="1"/>
</dbReference>
<name>A0AAE1DKE4_9GAST</name>
<evidence type="ECO:0000256" key="5">
    <source>
        <dbReference type="ARBA" id="ARBA00022759"/>
    </source>
</evidence>
<dbReference type="PANTHER" id="PTHR24559:SF435">
    <property type="entry name" value="RIBONUCLEASE H"/>
    <property type="match status" value="1"/>
</dbReference>
<protein>
    <recommendedName>
        <fullName evidence="8">Reverse transcriptase domain-containing protein</fullName>
    </recommendedName>
</protein>
<proteinExistence type="predicted"/>
<comment type="caution">
    <text evidence="9">The sequence shown here is derived from an EMBL/GenBank/DDBJ whole genome shotgun (WGS) entry which is preliminary data.</text>
</comment>
<feature type="domain" description="Reverse transcriptase" evidence="8">
    <location>
        <begin position="1"/>
        <end position="145"/>
    </location>
</feature>
<gene>
    <name evidence="9" type="ORF">RRG08_056756</name>
</gene>
<keyword evidence="7" id="KW-0695">RNA-directed DNA polymerase</keyword>
<dbReference type="Pfam" id="PF00078">
    <property type="entry name" value="RVT_1"/>
    <property type="match status" value="1"/>
</dbReference>
<organism evidence="9 10">
    <name type="scientific">Elysia crispata</name>
    <name type="common">lettuce slug</name>
    <dbReference type="NCBI Taxonomy" id="231223"/>
    <lineage>
        <taxon>Eukaryota</taxon>
        <taxon>Metazoa</taxon>
        <taxon>Spiralia</taxon>
        <taxon>Lophotrochozoa</taxon>
        <taxon>Mollusca</taxon>
        <taxon>Gastropoda</taxon>
        <taxon>Heterobranchia</taxon>
        <taxon>Euthyneura</taxon>
        <taxon>Panpulmonata</taxon>
        <taxon>Sacoglossa</taxon>
        <taxon>Placobranchoidea</taxon>
        <taxon>Plakobranchidae</taxon>
        <taxon>Elysia</taxon>
    </lineage>
</organism>
<dbReference type="GO" id="GO:0003964">
    <property type="term" value="F:RNA-directed DNA polymerase activity"/>
    <property type="evidence" value="ECO:0007669"/>
    <property type="project" value="UniProtKB-KW"/>
</dbReference>
<dbReference type="InterPro" id="IPR053134">
    <property type="entry name" value="RNA-dir_DNA_polymerase"/>
</dbReference>
<evidence type="ECO:0000256" key="6">
    <source>
        <dbReference type="ARBA" id="ARBA00022801"/>
    </source>
</evidence>
<keyword evidence="3" id="KW-0548">Nucleotidyltransferase</keyword>
<keyword evidence="1" id="KW-0645">Protease</keyword>
<dbReference type="GO" id="GO:0006508">
    <property type="term" value="P:proteolysis"/>
    <property type="evidence" value="ECO:0007669"/>
    <property type="project" value="UniProtKB-KW"/>
</dbReference>
<dbReference type="Proteomes" id="UP001283361">
    <property type="component" value="Unassembled WGS sequence"/>
</dbReference>
<evidence type="ECO:0000313" key="10">
    <source>
        <dbReference type="Proteomes" id="UP001283361"/>
    </source>
</evidence>
<dbReference type="Gene3D" id="3.10.10.10">
    <property type="entry name" value="HIV Type 1 Reverse Transcriptase, subunit A, domain 1"/>
    <property type="match status" value="1"/>
</dbReference>
<dbReference type="GO" id="GO:0004519">
    <property type="term" value="F:endonuclease activity"/>
    <property type="evidence" value="ECO:0007669"/>
    <property type="project" value="UniProtKB-KW"/>
</dbReference>
<evidence type="ECO:0000256" key="2">
    <source>
        <dbReference type="ARBA" id="ARBA00022679"/>
    </source>
</evidence>
<evidence type="ECO:0000259" key="8">
    <source>
        <dbReference type="PROSITE" id="PS50878"/>
    </source>
</evidence>
<sequence length="145" mass="16556">MQFGYAIRDDWLEGADSFDDSILTLAKYLSSPDLAAGYHQVEMTAKDRETTAFTTPFGFYEWKRLPFGLANPPAHFSWFMQKVMSDHLFQILIIYFDDLVVCSASFEECLSRLQKVFDGLGEINLKLNPSNRYLSRPSVSSLGTF</sequence>
<evidence type="ECO:0000256" key="4">
    <source>
        <dbReference type="ARBA" id="ARBA00022722"/>
    </source>
</evidence>
<evidence type="ECO:0000256" key="1">
    <source>
        <dbReference type="ARBA" id="ARBA00022670"/>
    </source>
</evidence>
<dbReference type="SUPFAM" id="SSF56672">
    <property type="entry name" value="DNA/RNA polymerases"/>
    <property type="match status" value="1"/>
</dbReference>